<dbReference type="Proteomes" id="UP000326939">
    <property type="component" value="Chromosome 5"/>
</dbReference>
<accession>A0A5N5MQC6</accession>
<protein>
    <submittedName>
        <fullName evidence="1">Uncharacterized protein</fullName>
    </submittedName>
</protein>
<reference evidence="2" key="1">
    <citation type="journal article" date="2019" name="Gigascience">
        <title>De novo genome assembly of the endangered Acer yangbiense, a plant species with extremely small populations endemic to Yunnan Province, China.</title>
        <authorList>
            <person name="Yang J."/>
            <person name="Wariss H.M."/>
            <person name="Tao L."/>
            <person name="Zhang R."/>
            <person name="Yun Q."/>
            <person name="Hollingsworth P."/>
            <person name="Dao Z."/>
            <person name="Luo G."/>
            <person name="Guo H."/>
            <person name="Ma Y."/>
            <person name="Sun W."/>
        </authorList>
    </citation>
    <scope>NUCLEOTIDE SEQUENCE [LARGE SCALE GENOMIC DNA]</scope>
    <source>
        <strain evidence="2">cv. br00</strain>
    </source>
</reference>
<evidence type="ECO:0000313" key="1">
    <source>
        <dbReference type="EMBL" id="KAB5556381.1"/>
    </source>
</evidence>
<evidence type="ECO:0000313" key="2">
    <source>
        <dbReference type="Proteomes" id="UP000326939"/>
    </source>
</evidence>
<sequence>MLQPYLKNGILICYTLRKWYFTALYSLNIEHCPVTTRTVQKISDALKAGSVLAQLSIAVAALNSSGIKLTKPVVSAKTSCFILGSTGIGTARLDTTINCVIVRGVSRHCYT</sequence>
<keyword evidence="2" id="KW-1185">Reference proteome</keyword>
<dbReference type="EMBL" id="VDCV01000005">
    <property type="protein sequence ID" value="KAB5556381.1"/>
    <property type="molecule type" value="Genomic_DNA"/>
</dbReference>
<organism evidence="1 2">
    <name type="scientific">Salix brachista</name>
    <dbReference type="NCBI Taxonomy" id="2182728"/>
    <lineage>
        <taxon>Eukaryota</taxon>
        <taxon>Viridiplantae</taxon>
        <taxon>Streptophyta</taxon>
        <taxon>Embryophyta</taxon>
        <taxon>Tracheophyta</taxon>
        <taxon>Spermatophyta</taxon>
        <taxon>Magnoliopsida</taxon>
        <taxon>eudicotyledons</taxon>
        <taxon>Gunneridae</taxon>
        <taxon>Pentapetalae</taxon>
        <taxon>rosids</taxon>
        <taxon>fabids</taxon>
        <taxon>Malpighiales</taxon>
        <taxon>Salicaceae</taxon>
        <taxon>Saliceae</taxon>
        <taxon>Salix</taxon>
    </lineage>
</organism>
<dbReference type="AlphaFoldDB" id="A0A5N5MQC6"/>
<proteinExistence type="predicted"/>
<name>A0A5N5MQC6_9ROSI</name>
<gene>
    <name evidence="1" type="ORF">DKX38_007290</name>
</gene>
<comment type="caution">
    <text evidence="1">The sequence shown here is derived from an EMBL/GenBank/DDBJ whole genome shotgun (WGS) entry which is preliminary data.</text>
</comment>